<sequence>MHMFILYAQLCVVRAYGSWKVYPFFVFIFSVFLFPLFSLLLFPVVLCELQQLLVRRG</sequence>
<dbReference type="AlphaFoldDB" id="A0A3L6L5Z8"/>
<keyword evidence="1" id="KW-1133">Transmembrane helix</keyword>
<comment type="caution">
    <text evidence="2">The sequence shown here is derived from an EMBL/GenBank/DDBJ whole genome shotgun (WGS) entry which is preliminary data.</text>
</comment>
<accession>A0A3L6L5Z8</accession>
<name>A0A3L6L5Z8_9TRYP</name>
<dbReference type="EMBL" id="QSBY01000009">
    <property type="protein sequence ID" value="RHW70667.1"/>
    <property type="molecule type" value="Genomic_DNA"/>
</dbReference>
<evidence type="ECO:0000256" key="1">
    <source>
        <dbReference type="SAM" id="Phobius"/>
    </source>
</evidence>
<keyword evidence="1" id="KW-0472">Membrane</keyword>
<reference evidence="2 3" key="1">
    <citation type="submission" date="2018-09" db="EMBL/GenBank/DDBJ databases">
        <title>whole genome sequence of T. equiperdum IVM-t1 strain.</title>
        <authorList>
            <person name="Suganuma K."/>
        </authorList>
    </citation>
    <scope>NUCLEOTIDE SEQUENCE [LARGE SCALE GENOMIC DNA]</scope>
    <source>
        <strain evidence="2 3">IVM-t1</strain>
    </source>
</reference>
<evidence type="ECO:0000313" key="3">
    <source>
        <dbReference type="Proteomes" id="UP000266743"/>
    </source>
</evidence>
<proteinExistence type="predicted"/>
<dbReference type="Proteomes" id="UP000266743">
    <property type="component" value="Chromosome 9"/>
</dbReference>
<organism evidence="2 3">
    <name type="scientific">Trypanosoma brucei equiperdum</name>
    <dbReference type="NCBI Taxonomy" id="630700"/>
    <lineage>
        <taxon>Eukaryota</taxon>
        <taxon>Discoba</taxon>
        <taxon>Euglenozoa</taxon>
        <taxon>Kinetoplastea</taxon>
        <taxon>Metakinetoplastina</taxon>
        <taxon>Trypanosomatida</taxon>
        <taxon>Trypanosomatidae</taxon>
        <taxon>Trypanosoma</taxon>
    </lineage>
</organism>
<keyword evidence="1" id="KW-0812">Transmembrane</keyword>
<feature type="transmembrane region" description="Helical" evidence="1">
    <location>
        <begin position="25"/>
        <end position="46"/>
    </location>
</feature>
<gene>
    <name evidence="2" type="ORF">DPX39_090009500</name>
</gene>
<protein>
    <submittedName>
        <fullName evidence="2">Uncharacterized protein</fullName>
    </submittedName>
</protein>
<evidence type="ECO:0000313" key="2">
    <source>
        <dbReference type="EMBL" id="RHW70667.1"/>
    </source>
</evidence>